<protein>
    <submittedName>
        <fullName evidence="1">DUF748 domain-containing protein</fullName>
    </submittedName>
</protein>
<gene>
    <name evidence="1" type="ORF">HII17_09300</name>
</gene>
<evidence type="ECO:0000313" key="2">
    <source>
        <dbReference type="Proteomes" id="UP000568664"/>
    </source>
</evidence>
<dbReference type="RefSeq" id="WP_169075104.1">
    <property type="nucleotide sequence ID" value="NZ_JABBXH010000003.1"/>
</dbReference>
<keyword evidence="2" id="KW-1185">Reference proteome</keyword>
<dbReference type="InterPro" id="IPR008023">
    <property type="entry name" value="DUF748"/>
</dbReference>
<reference evidence="1 2" key="1">
    <citation type="submission" date="2020-04" db="EMBL/GenBank/DDBJ databases">
        <title>Thalassotalea sp. M1531, isolated from the surface of marine red alga.</title>
        <authorList>
            <person name="Pang L."/>
            <person name="Lu D.-C."/>
        </authorList>
    </citation>
    <scope>NUCLEOTIDE SEQUENCE [LARGE SCALE GENOMIC DNA]</scope>
    <source>
        <strain evidence="1 2">M1531</strain>
    </source>
</reference>
<dbReference type="AlphaFoldDB" id="A0A7Y0Q6U2"/>
<name>A0A7Y0Q6U2_9GAMM</name>
<accession>A0A7Y0Q6U2</accession>
<sequence length="798" mass="89303">MVLKKKWVYGSTFITLLLLWIMFFSAPAVKYFVNKQLVKQQLAVEIENIYINPFYFSTRLEHLQVLHLGKPFLTLDQFNIDISFWHLITEQVQVEDFNIHGLSIDSEWLDETLSFAGWSPIDSANANNNDEITVSNEKNTLEFNANLLNVEDIQLTFQADKQHIWQLKRLTLSDVLLTDNAAQAKLSVVSLLNTQPLNIELSLSKKGSEFFVNVDSFHTTLTFSDYAQWIPDELSLGGSASVNFKGKINARQSIWQAEGIEVSINTQMLTAAIPIHQSISNFSVNSASIEADSKAFSYEQSSNRLTGQINWRFVTELVKWQEPESGDVLVELAKASVENGILSWQPDIEASISRINLQDGVLSQRERLVTLVLEDEAPAPLLAFNDINVDNLLFSNEVLTLESVLFNLKQAAIYKSSQVAAENLVLTKLDEELEQEEPLSETEIKVEKGESQSFDFIVNEISVTGNPDIVLFDHTPSTPVTQRVKLTKFSMSNLDSSRPEQASPFSFSGQLNKRSNLAIHGDVYPFTPYKDLAIEGQLSSINIAPYSPYVVDAINHRITQGVLSADFDFSLIAQEIKGQVTTEIKAMKLAEEESVDASDKEKGSSVIPLNVAINQLTDKQGNIELTFPLSGNIEQPSLGISGLISIITTKALKEAAKNYVIQTFLPYANIISVAMLASDTLFEVTIEDLHYLSAQIELESAQLDYATQLAAVLKERENAQLVICPITTAEELKGIQVSEGTENKKAEHKLKLLGQQRLEKFTEHLIEKFAIENERIIHCDTRIDKSEEAQPKLTFMAK</sequence>
<evidence type="ECO:0000313" key="1">
    <source>
        <dbReference type="EMBL" id="NMP31758.1"/>
    </source>
</evidence>
<proteinExistence type="predicted"/>
<comment type="caution">
    <text evidence="1">The sequence shown here is derived from an EMBL/GenBank/DDBJ whole genome shotgun (WGS) entry which is preliminary data.</text>
</comment>
<dbReference type="Proteomes" id="UP000568664">
    <property type="component" value="Unassembled WGS sequence"/>
</dbReference>
<organism evidence="1 2">
    <name type="scientific">Thalassotalea algicola</name>
    <dbReference type="NCBI Taxonomy" id="2716224"/>
    <lineage>
        <taxon>Bacteria</taxon>
        <taxon>Pseudomonadati</taxon>
        <taxon>Pseudomonadota</taxon>
        <taxon>Gammaproteobacteria</taxon>
        <taxon>Alteromonadales</taxon>
        <taxon>Colwelliaceae</taxon>
        <taxon>Thalassotalea</taxon>
    </lineage>
</organism>
<dbReference type="Pfam" id="PF05359">
    <property type="entry name" value="DUF748"/>
    <property type="match status" value="1"/>
</dbReference>
<dbReference type="EMBL" id="JABBXH010000003">
    <property type="protein sequence ID" value="NMP31758.1"/>
    <property type="molecule type" value="Genomic_DNA"/>
</dbReference>